<dbReference type="GO" id="GO:0016787">
    <property type="term" value="F:hydrolase activity"/>
    <property type="evidence" value="ECO:0007669"/>
    <property type="project" value="UniProtKB-KW"/>
</dbReference>
<sequence length="242" mass="28188">MNRIFAIGDIHGGLKALKQVLERAKITPNDQLIFLGDYVDGWSDSAKVISYLIELSKQNSCIFIRGNHDDLLHQWLQTHETKEKWLAHGGQSSIDAYRNLPQETIEQHLSFFNEMVNYYIDDENRLFLHAGFSNLHGPEYEYDPYMLYWDRTLWETALCLDKSIPKDDFRYPKRLSLFDEIFIGHTPVTRINKENPVRAANVWNVDTGAAFKGKLSMLEVSSKEVFQSDPVWKLYPNEKGRN</sequence>
<dbReference type="SUPFAM" id="SSF56300">
    <property type="entry name" value="Metallo-dependent phosphatases"/>
    <property type="match status" value="1"/>
</dbReference>
<gene>
    <name evidence="2" type="ORF">RBU60_06120</name>
</gene>
<dbReference type="Gene3D" id="3.60.21.10">
    <property type="match status" value="1"/>
</dbReference>
<accession>A0ABU1A0A7</accession>
<dbReference type="PANTHER" id="PTHR42850:SF4">
    <property type="entry name" value="ZINC-DEPENDENT ENDOPOLYPHOSPHATASE"/>
    <property type="match status" value="1"/>
</dbReference>
<name>A0ABU1A0A7_9FLAO</name>
<dbReference type="Proteomes" id="UP001230915">
    <property type="component" value="Unassembled WGS sequence"/>
</dbReference>
<dbReference type="EMBL" id="JAVHUL010000012">
    <property type="protein sequence ID" value="MDQ7917145.1"/>
    <property type="molecule type" value="Genomic_DNA"/>
</dbReference>
<dbReference type="InterPro" id="IPR050126">
    <property type="entry name" value="Ap4A_hydrolase"/>
</dbReference>
<dbReference type="EC" id="3.1.-.-" evidence="2"/>
<dbReference type="RefSeq" id="WP_308863853.1">
    <property type="nucleotide sequence ID" value="NZ_JAVHUL010000012.1"/>
</dbReference>
<organism evidence="2 3">
    <name type="scientific">Mesonia profundi</name>
    <dbReference type="NCBI Taxonomy" id="3070998"/>
    <lineage>
        <taxon>Bacteria</taxon>
        <taxon>Pseudomonadati</taxon>
        <taxon>Bacteroidota</taxon>
        <taxon>Flavobacteriia</taxon>
        <taxon>Flavobacteriales</taxon>
        <taxon>Flavobacteriaceae</taxon>
        <taxon>Mesonia</taxon>
    </lineage>
</organism>
<evidence type="ECO:0000313" key="3">
    <source>
        <dbReference type="Proteomes" id="UP001230915"/>
    </source>
</evidence>
<keyword evidence="3" id="KW-1185">Reference proteome</keyword>
<comment type="caution">
    <text evidence="2">The sequence shown here is derived from an EMBL/GenBank/DDBJ whole genome shotgun (WGS) entry which is preliminary data.</text>
</comment>
<protein>
    <submittedName>
        <fullName evidence="2">Metallophosphoesterase family protein</fullName>
        <ecNumber evidence="2">3.1.-.-</ecNumber>
    </submittedName>
</protein>
<keyword evidence="2" id="KW-0378">Hydrolase</keyword>
<dbReference type="InterPro" id="IPR029052">
    <property type="entry name" value="Metallo-depent_PP-like"/>
</dbReference>
<dbReference type="CDD" id="cd00144">
    <property type="entry name" value="MPP_PPP_family"/>
    <property type="match status" value="1"/>
</dbReference>
<dbReference type="PANTHER" id="PTHR42850">
    <property type="entry name" value="METALLOPHOSPHOESTERASE"/>
    <property type="match status" value="1"/>
</dbReference>
<reference evidence="2 3" key="1">
    <citation type="submission" date="2023-08" db="EMBL/GenBank/DDBJ databases">
        <title>Mesonia sp. MT50, isolated from deep-sea sediment of the Mariana Trench.</title>
        <authorList>
            <person name="Fu H."/>
        </authorList>
    </citation>
    <scope>NUCLEOTIDE SEQUENCE [LARGE SCALE GENOMIC DNA]</scope>
    <source>
        <strain evidence="2 3">MT50</strain>
    </source>
</reference>
<feature type="domain" description="Calcineurin-like phosphoesterase" evidence="1">
    <location>
        <begin position="3"/>
        <end position="189"/>
    </location>
</feature>
<proteinExistence type="predicted"/>
<evidence type="ECO:0000259" key="1">
    <source>
        <dbReference type="Pfam" id="PF00149"/>
    </source>
</evidence>
<dbReference type="Pfam" id="PF00149">
    <property type="entry name" value="Metallophos"/>
    <property type="match status" value="1"/>
</dbReference>
<evidence type="ECO:0000313" key="2">
    <source>
        <dbReference type="EMBL" id="MDQ7917145.1"/>
    </source>
</evidence>
<dbReference type="InterPro" id="IPR004843">
    <property type="entry name" value="Calcineurin-like_PHP"/>
</dbReference>